<protein>
    <submittedName>
        <fullName evidence="1">Uncharacterized protein</fullName>
    </submittedName>
</protein>
<organism evidence="1 2">
    <name type="scientific">Quercus lobata</name>
    <name type="common">Valley oak</name>
    <dbReference type="NCBI Taxonomy" id="97700"/>
    <lineage>
        <taxon>Eukaryota</taxon>
        <taxon>Viridiplantae</taxon>
        <taxon>Streptophyta</taxon>
        <taxon>Embryophyta</taxon>
        <taxon>Tracheophyta</taxon>
        <taxon>Spermatophyta</taxon>
        <taxon>Magnoliopsida</taxon>
        <taxon>eudicotyledons</taxon>
        <taxon>Gunneridae</taxon>
        <taxon>Pentapetalae</taxon>
        <taxon>rosids</taxon>
        <taxon>fabids</taxon>
        <taxon>Fagales</taxon>
        <taxon>Fagaceae</taxon>
        <taxon>Quercus</taxon>
    </lineage>
</organism>
<dbReference type="AlphaFoldDB" id="A0A7N2R3W7"/>
<dbReference type="EnsemblPlants" id="QL04p088760:mrna">
    <property type="protein sequence ID" value="QL04p088760:mrna"/>
    <property type="gene ID" value="QL04p088760"/>
</dbReference>
<dbReference type="Gramene" id="QL04p088760:mrna">
    <property type="protein sequence ID" value="QL04p088760:mrna"/>
    <property type="gene ID" value="QL04p088760"/>
</dbReference>
<reference evidence="1 2" key="1">
    <citation type="journal article" date="2016" name="G3 (Bethesda)">
        <title>First Draft Assembly and Annotation of the Genome of a California Endemic Oak Quercus lobata Nee (Fagaceae).</title>
        <authorList>
            <person name="Sork V.L."/>
            <person name="Fitz-Gibbon S.T."/>
            <person name="Puiu D."/>
            <person name="Crepeau M."/>
            <person name="Gugger P.F."/>
            <person name="Sherman R."/>
            <person name="Stevens K."/>
            <person name="Langley C.H."/>
            <person name="Pellegrini M."/>
            <person name="Salzberg S.L."/>
        </authorList>
    </citation>
    <scope>NUCLEOTIDE SEQUENCE [LARGE SCALE GENOMIC DNA]</scope>
    <source>
        <strain evidence="1 2">cv. SW786</strain>
    </source>
</reference>
<dbReference type="EMBL" id="LRBV02000004">
    <property type="status" value="NOT_ANNOTATED_CDS"/>
    <property type="molecule type" value="Genomic_DNA"/>
</dbReference>
<accession>A0A7N2R3W7</accession>
<evidence type="ECO:0000313" key="1">
    <source>
        <dbReference type="EnsemblPlants" id="QL04p088760:mrna"/>
    </source>
</evidence>
<dbReference type="InParanoid" id="A0A7N2R3W7"/>
<name>A0A7N2R3W7_QUELO</name>
<proteinExistence type="predicted"/>
<dbReference type="Proteomes" id="UP000594261">
    <property type="component" value="Chromosome 4"/>
</dbReference>
<keyword evidence="2" id="KW-1185">Reference proteome</keyword>
<evidence type="ECO:0000313" key="2">
    <source>
        <dbReference type="Proteomes" id="UP000594261"/>
    </source>
</evidence>
<sequence>MKGTILIFASSPLKNGGCSYEICLWEEENNRIWLLGFETFVLKGDTVIGASCGYGYVTLAMVNMLADELARTVFMQCRECTKHRKSLANTAITKDLVQPKRMYGGLDALLDVCKWCPAIPMEFLVLLPPLFSSFTVSDDDNACEPQLCSFYDCTLYVNLLGDECGPGLQTYVLVGLFGFSPCPVTYAIWYLHIKCFEDLLTLTKSGFNEQVVCSMRSVTVMAMGSIVVCGCATLGG</sequence>
<reference evidence="1" key="2">
    <citation type="submission" date="2021-01" db="UniProtKB">
        <authorList>
            <consortium name="EnsemblPlants"/>
        </authorList>
    </citation>
    <scope>IDENTIFICATION</scope>
</reference>